<proteinExistence type="predicted"/>
<dbReference type="RefSeq" id="WP_015247655.1">
    <property type="nucleotide sequence ID" value="NC_019892.1"/>
</dbReference>
<dbReference type="HOGENOM" id="CLU_3066216_0_0_0"/>
<evidence type="ECO:0000313" key="2">
    <source>
        <dbReference type="Proteomes" id="UP000010798"/>
    </source>
</evidence>
<organism evidence="1 2">
    <name type="scientific">Singulisphaera acidiphila (strain ATCC BAA-1392 / DSM 18658 / VKM B-2454 / MOB10)</name>
    <dbReference type="NCBI Taxonomy" id="886293"/>
    <lineage>
        <taxon>Bacteria</taxon>
        <taxon>Pseudomonadati</taxon>
        <taxon>Planctomycetota</taxon>
        <taxon>Planctomycetia</taxon>
        <taxon>Isosphaerales</taxon>
        <taxon>Isosphaeraceae</taxon>
        <taxon>Singulisphaera</taxon>
    </lineage>
</organism>
<dbReference type="KEGG" id="saci:Sinac_4335"/>
<sequence>MKKYIITLTAVESQALRDFIAASKQHLFKLAVIPGGTMDQASQTPHYAATAYI</sequence>
<accession>L0DGZ2</accession>
<dbReference type="EMBL" id="CP003364">
    <property type="protein sequence ID" value="AGA28532.1"/>
    <property type="molecule type" value="Genomic_DNA"/>
</dbReference>
<dbReference type="Proteomes" id="UP000010798">
    <property type="component" value="Chromosome"/>
</dbReference>
<protein>
    <submittedName>
        <fullName evidence="1">Uncharacterized protein</fullName>
    </submittedName>
</protein>
<keyword evidence="2" id="KW-1185">Reference proteome</keyword>
<reference evidence="1 2" key="1">
    <citation type="submission" date="2012-02" db="EMBL/GenBank/DDBJ databases">
        <title>Complete sequence of chromosome of Singulisphaera acidiphila DSM 18658.</title>
        <authorList>
            <consortium name="US DOE Joint Genome Institute (JGI-PGF)"/>
            <person name="Lucas S."/>
            <person name="Copeland A."/>
            <person name="Lapidus A."/>
            <person name="Glavina del Rio T."/>
            <person name="Dalin E."/>
            <person name="Tice H."/>
            <person name="Bruce D."/>
            <person name="Goodwin L."/>
            <person name="Pitluck S."/>
            <person name="Peters L."/>
            <person name="Ovchinnikova G."/>
            <person name="Chertkov O."/>
            <person name="Kyrpides N."/>
            <person name="Mavromatis K."/>
            <person name="Ivanova N."/>
            <person name="Brettin T."/>
            <person name="Detter J.C."/>
            <person name="Han C."/>
            <person name="Larimer F."/>
            <person name="Land M."/>
            <person name="Hauser L."/>
            <person name="Markowitz V."/>
            <person name="Cheng J.-F."/>
            <person name="Hugenholtz P."/>
            <person name="Woyke T."/>
            <person name="Wu D."/>
            <person name="Tindall B."/>
            <person name="Pomrenke H."/>
            <person name="Brambilla E."/>
            <person name="Klenk H.-P."/>
            <person name="Eisen J.A."/>
        </authorList>
    </citation>
    <scope>NUCLEOTIDE SEQUENCE [LARGE SCALE GENOMIC DNA]</scope>
    <source>
        <strain evidence="2">ATCC BAA-1392 / DSM 18658 / VKM B-2454 / MOB10</strain>
    </source>
</reference>
<evidence type="ECO:0000313" key="1">
    <source>
        <dbReference type="EMBL" id="AGA28532.1"/>
    </source>
</evidence>
<name>L0DGZ2_SINAD</name>
<gene>
    <name evidence="1" type="ordered locus">Sinac_4335</name>
</gene>
<dbReference type="AlphaFoldDB" id="L0DGZ2"/>